<accession>A0AAD1U3T5</accession>
<evidence type="ECO:0000313" key="2">
    <source>
        <dbReference type="EMBL" id="CAI2361645.1"/>
    </source>
</evidence>
<dbReference type="Proteomes" id="UP001295684">
    <property type="component" value="Unassembled WGS sequence"/>
</dbReference>
<dbReference type="AlphaFoldDB" id="A0AAD1U3T5"/>
<feature type="region of interest" description="Disordered" evidence="1">
    <location>
        <begin position="232"/>
        <end position="278"/>
    </location>
</feature>
<name>A0AAD1U3T5_EUPCR</name>
<feature type="compositionally biased region" description="Basic and acidic residues" evidence="1">
    <location>
        <begin position="9"/>
        <end position="20"/>
    </location>
</feature>
<protein>
    <submittedName>
        <fullName evidence="2">Uncharacterized protein</fullName>
    </submittedName>
</protein>
<sequence length="634" mass="72895">MNQSNNLDEESKQDSEKYCTSKDLGSSLRSTISHPMRFGNIEEETWSHNRKDTINSFYSWDRTWKGMKDYVYRNIRDHIDECDAICNDINNHLQRELVELKNYNNSFKKSDLKKIEDKITPLWNKFKESDLFRTFCVEKVSSQYMDDEDDHVNRLKSKLTEKDMIILNYKIKLDKISKKLSEMNKSNVKDSDFKELRVMAKEIEMRVPGVGENKTKQASSRSELSYLAMRSAARSCQNNSPANGVKLKRMRKEENKNQEIAEENSEQENDDGMSVTIGMGDLNLQSDCGQCDVIDLSQHKSSEDELDPYMEKEIGGEPSQKLHKIIQPSIQQKDLSPNKLDPPNPGFEYSFGPNSEAPSSMTSKNISEASKTISENRRDDSSMQQNNLNMDTNSEQDVQKSKEDSEEDLSEETKKEPIEESKSDMHMEAGSQHSDDEISYPLEGSCVLYNLSSEQDQAFFRDCASKLPNLKLIEFRVNLKTPESFFEFCEKYFPDEVQNCKFSGTISPEFLPIGSFLDTILKISTNVKEALEINNFSLDQTQLDKCIEQCKAEKKLIFSSCLFSIRDSQDLFNFPSKPTIADLRFDEHCLSNLSTDLDSDPILLPFRDIIGSLKESEHYQKLFENPSIESLKPS</sequence>
<evidence type="ECO:0000256" key="1">
    <source>
        <dbReference type="SAM" id="MobiDB-lite"/>
    </source>
</evidence>
<feature type="region of interest" description="Disordered" evidence="1">
    <location>
        <begin position="1"/>
        <end position="23"/>
    </location>
</feature>
<organism evidence="2 3">
    <name type="scientific">Euplotes crassus</name>
    <dbReference type="NCBI Taxonomy" id="5936"/>
    <lineage>
        <taxon>Eukaryota</taxon>
        <taxon>Sar</taxon>
        <taxon>Alveolata</taxon>
        <taxon>Ciliophora</taxon>
        <taxon>Intramacronucleata</taxon>
        <taxon>Spirotrichea</taxon>
        <taxon>Hypotrichia</taxon>
        <taxon>Euplotida</taxon>
        <taxon>Euplotidae</taxon>
        <taxon>Moneuplotes</taxon>
    </lineage>
</organism>
<feature type="compositionally biased region" description="Polar residues" evidence="1">
    <location>
        <begin position="352"/>
        <end position="373"/>
    </location>
</feature>
<gene>
    <name evidence="2" type="ORF">ECRASSUSDP1_LOCUS2957</name>
</gene>
<keyword evidence="3" id="KW-1185">Reference proteome</keyword>
<feature type="compositionally biased region" description="Basic and acidic residues" evidence="1">
    <location>
        <begin position="411"/>
        <end position="427"/>
    </location>
</feature>
<evidence type="ECO:0000313" key="3">
    <source>
        <dbReference type="Proteomes" id="UP001295684"/>
    </source>
</evidence>
<reference evidence="2" key="1">
    <citation type="submission" date="2023-07" db="EMBL/GenBank/DDBJ databases">
        <authorList>
            <consortium name="AG Swart"/>
            <person name="Singh M."/>
            <person name="Singh A."/>
            <person name="Seah K."/>
            <person name="Emmerich C."/>
        </authorList>
    </citation>
    <scope>NUCLEOTIDE SEQUENCE</scope>
    <source>
        <strain evidence="2">DP1</strain>
    </source>
</reference>
<dbReference type="EMBL" id="CAMPGE010002833">
    <property type="protein sequence ID" value="CAI2361645.1"/>
    <property type="molecule type" value="Genomic_DNA"/>
</dbReference>
<comment type="caution">
    <text evidence="2">The sequence shown here is derived from an EMBL/GenBank/DDBJ whole genome shotgun (WGS) entry which is preliminary data.</text>
</comment>
<feature type="compositionally biased region" description="Polar residues" evidence="1">
    <location>
        <begin position="382"/>
        <end position="396"/>
    </location>
</feature>
<feature type="compositionally biased region" description="Acidic residues" evidence="1">
    <location>
        <begin position="260"/>
        <end position="271"/>
    </location>
</feature>
<feature type="region of interest" description="Disordered" evidence="1">
    <location>
        <begin position="330"/>
        <end position="438"/>
    </location>
</feature>
<proteinExistence type="predicted"/>